<dbReference type="PROSITE" id="PS51819">
    <property type="entry name" value="VOC"/>
    <property type="match status" value="1"/>
</dbReference>
<dbReference type="Pfam" id="PF00903">
    <property type="entry name" value="Glyoxalase"/>
    <property type="match status" value="1"/>
</dbReference>
<evidence type="ECO:0000313" key="3">
    <source>
        <dbReference type="EMBL" id="MCA9374949.1"/>
    </source>
</evidence>
<comment type="caution">
    <text evidence="3">The sequence shown here is derived from an EMBL/GenBank/DDBJ whole genome shotgun (WGS) entry which is preliminary data.</text>
</comment>
<accession>A0A955HYJ6</accession>
<gene>
    <name evidence="3" type="ORF">KC622_01315</name>
</gene>
<dbReference type="Proteomes" id="UP000748332">
    <property type="component" value="Unassembled WGS sequence"/>
</dbReference>
<dbReference type="AlphaFoldDB" id="A0A955HYJ6"/>
<dbReference type="PANTHER" id="PTHR36113:SF6">
    <property type="entry name" value="FOSFOMYCIN RESISTANCE PROTEIN FOSX"/>
    <property type="match status" value="1"/>
</dbReference>
<dbReference type="InterPro" id="IPR051332">
    <property type="entry name" value="Fosfomycin_Res_Enzymes"/>
</dbReference>
<feature type="domain" description="VOC" evidence="2">
    <location>
        <begin position="4"/>
        <end position="132"/>
    </location>
</feature>
<dbReference type="InterPro" id="IPR037523">
    <property type="entry name" value="VOC_core"/>
</dbReference>
<dbReference type="GO" id="GO:0046872">
    <property type="term" value="F:metal ion binding"/>
    <property type="evidence" value="ECO:0007669"/>
    <property type="project" value="UniProtKB-KW"/>
</dbReference>
<reference evidence="3" key="2">
    <citation type="journal article" date="2021" name="Microbiome">
        <title>Successional dynamics and alternative stable states in a saline activated sludge microbial community over 9 years.</title>
        <authorList>
            <person name="Wang Y."/>
            <person name="Ye J."/>
            <person name="Ju F."/>
            <person name="Liu L."/>
            <person name="Boyd J.A."/>
            <person name="Deng Y."/>
            <person name="Parks D.H."/>
            <person name="Jiang X."/>
            <person name="Yin X."/>
            <person name="Woodcroft B.J."/>
            <person name="Tyson G.W."/>
            <person name="Hugenholtz P."/>
            <person name="Polz M.F."/>
            <person name="Zhang T."/>
        </authorList>
    </citation>
    <scope>NUCLEOTIDE SEQUENCE</scope>
    <source>
        <strain evidence="3">HKST-UBA16</strain>
    </source>
</reference>
<proteinExistence type="predicted"/>
<protein>
    <submittedName>
        <fullName evidence="3">VOC family protein</fullName>
    </submittedName>
</protein>
<keyword evidence="1" id="KW-0479">Metal-binding</keyword>
<dbReference type="InterPro" id="IPR029068">
    <property type="entry name" value="Glyas_Bleomycin-R_OHBP_Dase"/>
</dbReference>
<evidence type="ECO:0000313" key="4">
    <source>
        <dbReference type="Proteomes" id="UP000748332"/>
    </source>
</evidence>
<dbReference type="PANTHER" id="PTHR36113">
    <property type="entry name" value="LYASE, PUTATIVE-RELATED-RELATED"/>
    <property type="match status" value="1"/>
</dbReference>
<name>A0A955HYJ6_9BACT</name>
<dbReference type="SUPFAM" id="SSF54593">
    <property type="entry name" value="Glyoxalase/Bleomycin resistance protein/Dihydroxybiphenyl dioxygenase"/>
    <property type="match status" value="1"/>
</dbReference>
<organism evidence="3 4">
    <name type="scientific">Candidatus Dojkabacteria bacterium</name>
    <dbReference type="NCBI Taxonomy" id="2099670"/>
    <lineage>
        <taxon>Bacteria</taxon>
        <taxon>Candidatus Dojkabacteria</taxon>
    </lineage>
</organism>
<evidence type="ECO:0000256" key="1">
    <source>
        <dbReference type="ARBA" id="ARBA00022723"/>
    </source>
</evidence>
<dbReference type="Gene3D" id="3.10.180.10">
    <property type="entry name" value="2,3-Dihydroxybiphenyl 1,2-Dioxygenase, domain 1"/>
    <property type="match status" value="1"/>
</dbReference>
<evidence type="ECO:0000259" key="2">
    <source>
        <dbReference type="PROSITE" id="PS51819"/>
    </source>
</evidence>
<reference evidence="3" key="1">
    <citation type="submission" date="2020-04" db="EMBL/GenBank/DDBJ databases">
        <authorList>
            <person name="Zhang T."/>
        </authorList>
    </citation>
    <scope>NUCLEOTIDE SEQUENCE</scope>
    <source>
        <strain evidence="3">HKST-UBA16</strain>
    </source>
</reference>
<dbReference type="EMBL" id="JAGQLM010000051">
    <property type="protein sequence ID" value="MCA9374949.1"/>
    <property type="molecule type" value="Genomic_DNA"/>
</dbReference>
<sequence length="132" mass="15646">MRSKLDHMSIMVSDLNKSKKFYQGFLAILGYKIDFEEDWGISFSNGEASIILEETEKKYQDIPYHRKRTGVNHIAFKVDSKEDVDQFNKAFLKKQGLQTLYETPKAFPEYSENYYAVFFEDPDRIKLEVLFY</sequence>
<dbReference type="InterPro" id="IPR004360">
    <property type="entry name" value="Glyas_Fos-R_dOase_dom"/>
</dbReference>